<evidence type="ECO:0000256" key="3">
    <source>
        <dbReference type="ARBA" id="ARBA00022723"/>
    </source>
</evidence>
<dbReference type="OrthoDB" id="547796at2759"/>
<dbReference type="AlphaFoldDB" id="A0A7S9PV91"/>
<evidence type="ECO:0000256" key="5">
    <source>
        <dbReference type="ARBA" id="ARBA00023004"/>
    </source>
</evidence>
<comment type="subcellular location">
    <subcellularLocation>
        <location evidence="1">Endoplasmic reticulum</location>
    </subcellularLocation>
</comment>
<dbReference type="InterPro" id="IPR036400">
    <property type="entry name" value="Cyt_B5-like_heme/steroid_sf"/>
</dbReference>
<evidence type="ECO:0000256" key="2">
    <source>
        <dbReference type="ARBA" id="ARBA00022617"/>
    </source>
</evidence>
<dbReference type="FunFam" id="3.10.120.10:FF:000003">
    <property type="entry name" value="membrane-associated progesterone receptor component 1"/>
    <property type="match status" value="1"/>
</dbReference>
<evidence type="ECO:0000256" key="1">
    <source>
        <dbReference type="ARBA" id="ARBA00004240"/>
    </source>
</evidence>
<keyword evidence="2" id="KW-0349">Heme</keyword>
<keyword evidence="3" id="KW-0479">Metal-binding</keyword>
<evidence type="ECO:0000256" key="4">
    <source>
        <dbReference type="ARBA" id="ARBA00022824"/>
    </source>
</evidence>
<proteinExistence type="inferred from homology"/>
<dbReference type="GO" id="GO:0020037">
    <property type="term" value="F:heme binding"/>
    <property type="evidence" value="ECO:0007669"/>
    <property type="project" value="UniProtKB-ARBA"/>
</dbReference>
<evidence type="ECO:0000313" key="8">
    <source>
        <dbReference type="EMBL" id="QPG98988.1"/>
    </source>
</evidence>
<comment type="similarity">
    <text evidence="6">Belongs to the cytochrome b5 family. MAPR subfamily.</text>
</comment>
<evidence type="ECO:0000259" key="7">
    <source>
        <dbReference type="SMART" id="SM01117"/>
    </source>
</evidence>
<organism evidence="8 9">
    <name type="scientific">Epichloe festucae (strain Fl1)</name>
    <dbReference type="NCBI Taxonomy" id="877507"/>
    <lineage>
        <taxon>Eukaryota</taxon>
        <taxon>Fungi</taxon>
        <taxon>Dikarya</taxon>
        <taxon>Ascomycota</taxon>
        <taxon>Pezizomycotina</taxon>
        <taxon>Sordariomycetes</taxon>
        <taxon>Hypocreomycetidae</taxon>
        <taxon>Hypocreales</taxon>
        <taxon>Clavicipitaceae</taxon>
        <taxon>Epichloe</taxon>
    </lineage>
</organism>
<accession>A0A7S9PV91</accession>
<dbReference type="GO" id="GO:0046872">
    <property type="term" value="F:metal ion binding"/>
    <property type="evidence" value="ECO:0007669"/>
    <property type="project" value="UniProtKB-KW"/>
</dbReference>
<evidence type="ECO:0000256" key="6">
    <source>
        <dbReference type="ARBA" id="ARBA00038357"/>
    </source>
</evidence>
<protein>
    <recommendedName>
        <fullName evidence="7">Cytochrome b5 heme-binding domain-containing protein</fullName>
    </recommendedName>
</protein>
<dbReference type="SMART" id="SM01117">
    <property type="entry name" value="Cyt-b5"/>
    <property type="match status" value="1"/>
</dbReference>
<dbReference type="Proteomes" id="UP000594364">
    <property type="component" value="Chromosome 3"/>
</dbReference>
<keyword evidence="5" id="KW-0408">Iron</keyword>
<dbReference type="GO" id="GO:0016020">
    <property type="term" value="C:membrane"/>
    <property type="evidence" value="ECO:0007669"/>
    <property type="project" value="TreeGrafter"/>
</dbReference>
<dbReference type="Pfam" id="PF00173">
    <property type="entry name" value="Cyt-b5"/>
    <property type="match status" value="1"/>
</dbReference>
<evidence type="ECO:0000313" key="9">
    <source>
        <dbReference type="Proteomes" id="UP000594364"/>
    </source>
</evidence>
<dbReference type="Gene3D" id="3.10.120.10">
    <property type="entry name" value="Cytochrome b5-like heme/steroid binding domain"/>
    <property type="match status" value="1"/>
</dbReference>
<name>A0A7S9PV91_EPIFF</name>
<dbReference type="InterPro" id="IPR050577">
    <property type="entry name" value="MAPR/NEUFC/NENF-like"/>
</dbReference>
<keyword evidence="4" id="KW-0256">Endoplasmic reticulum</keyword>
<gene>
    <name evidence="8" type="ORF">C2857_000565</name>
</gene>
<reference evidence="8 9" key="1">
    <citation type="journal article" date="2018" name="PLoS Genet.">
        <title>Repeat elements organise 3D genome structure and mediate transcription in the filamentous fungus Epichloe festucae.</title>
        <authorList>
            <person name="Winter D.J."/>
            <person name="Ganley A.R.D."/>
            <person name="Young C.A."/>
            <person name="Liachko I."/>
            <person name="Schardl C.L."/>
            <person name="Dupont P.Y."/>
            <person name="Berry D."/>
            <person name="Ram A."/>
            <person name="Scott B."/>
            <person name="Cox M.P."/>
        </authorList>
    </citation>
    <scope>NUCLEOTIDE SEQUENCE [LARGE SCALE GENOMIC DNA]</scope>
    <source>
        <strain evidence="8 9">Fl1</strain>
    </source>
</reference>
<dbReference type="PANTHER" id="PTHR10281:SF72">
    <property type="entry name" value="NEUDESIN"/>
    <property type="match status" value="1"/>
</dbReference>
<dbReference type="EMBL" id="CP031387">
    <property type="protein sequence ID" value="QPG98988.1"/>
    <property type="molecule type" value="Genomic_DNA"/>
</dbReference>
<feature type="domain" description="Cytochrome b5 heme-binding" evidence="7">
    <location>
        <begin position="63"/>
        <end position="165"/>
    </location>
</feature>
<dbReference type="InterPro" id="IPR001199">
    <property type="entry name" value="Cyt_B5-like_heme/steroid-bd"/>
</dbReference>
<dbReference type="SUPFAM" id="SSF55856">
    <property type="entry name" value="Cytochrome b5-like heme/steroid binding domain"/>
    <property type="match status" value="1"/>
</dbReference>
<keyword evidence="9" id="KW-1185">Reference proteome</keyword>
<dbReference type="GO" id="GO:0005783">
    <property type="term" value="C:endoplasmic reticulum"/>
    <property type="evidence" value="ECO:0007669"/>
    <property type="project" value="UniProtKB-SubCell"/>
</dbReference>
<sequence>MDYVGHRVVQEAAKEATSVTTAFTPLNLVLVSVLLYTAYSTFSRSNTAPALPRGPPPKVFRTYTPRTLLPFNGEDGGPIFFAVRGRVFDVSNGRGFYGPGGPYANFAGRDASRGLACHSFDTDMLTEDLDGPLDALDDLGPTEMETLQGWEETFMGKYDIVGKLISMDDYNSAKAAEPAK</sequence>
<dbReference type="PANTHER" id="PTHR10281">
    <property type="entry name" value="MEMBRANE-ASSOCIATED PROGESTERONE RECEPTOR COMPONENT-RELATED"/>
    <property type="match status" value="1"/>
</dbReference>